<dbReference type="RefSeq" id="WP_069365104.1">
    <property type="nucleotide sequence ID" value="NZ_CP012502.1"/>
</dbReference>
<feature type="transmembrane region" description="Helical" evidence="2">
    <location>
        <begin position="56"/>
        <end position="75"/>
    </location>
</feature>
<dbReference type="STRING" id="632773.BBEV_1728"/>
<keyword evidence="2" id="KW-0472">Membrane</keyword>
<dbReference type="EMBL" id="CP012502">
    <property type="protein sequence ID" value="AOM83089.1"/>
    <property type="molecule type" value="Genomic_DNA"/>
</dbReference>
<gene>
    <name evidence="3" type="primary">ccdC</name>
    <name evidence="3" type="ORF">BBEV_1728</name>
</gene>
<dbReference type="PIRSF" id="PIRSF021441">
    <property type="entry name" value="DUF1453"/>
    <property type="match status" value="1"/>
</dbReference>
<dbReference type="PATRIC" id="fig|632773.3.peg.1815"/>
<sequence length="187" mass="21610">MYGILFTIAAAGMALLAMFIRMRAMKKPASARKILIPPLAMSTGFLMFLYPPVQQITWLEVIEAFSVGLLFSILLIKTSHFEIRGQDVFMKRTKLLPVILISLLVIRLIVKLLLDIHFEYEVLAGMFFILAFGMLLPWRIAMFFKFKEVHRQLKWSQEFSEHDLKTQKSPDEEVDDKDEDLTGPRSV</sequence>
<evidence type="ECO:0000256" key="1">
    <source>
        <dbReference type="SAM" id="MobiDB-lite"/>
    </source>
</evidence>
<dbReference type="KEGG" id="bbev:BBEV_1728"/>
<dbReference type="InterPro" id="IPR031306">
    <property type="entry name" value="CcdC"/>
</dbReference>
<dbReference type="InterPro" id="IPR058247">
    <property type="entry name" value="DUF1453"/>
</dbReference>
<feature type="transmembrane region" description="Helical" evidence="2">
    <location>
        <begin position="6"/>
        <end position="22"/>
    </location>
</feature>
<proteinExistence type="predicted"/>
<keyword evidence="2" id="KW-0812">Transmembrane</keyword>
<feature type="compositionally biased region" description="Acidic residues" evidence="1">
    <location>
        <begin position="172"/>
        <end position="181"/>
    </location>
</feature>
<reference evidence="3 4" key="1">
    <citation type="submission" date="2015-08" db="EMBL/GenBank/DDBJ databases">
        <title>The complete genome sequence of Bacillus beveridgei MLTeJB.</title>
        <authorList>
            <person name="Hanson T.E."/>
            <person name="Mesa C."/>
            <person name="Basesman S.M."/>
            <person name="Oremland R.S."/>
        </authorList>
    </citation>
    <scope>NUCLEOTIDE SEQUENCE [LARGE SCALE GENOMIC DNA]</scope>
    <source>
        <strain evidence="3 4">MLTeJB</strain>
    </source>
</reference>
<evidence type="ECO:0000256" key="2">
    <source>
        <dbReference type="SAM" id="Phobius"/>
    </source>
</evidence>
<dbReference type="PANTHER" id="PTHR39164:SF1">
    <property type="entry name" value="PROTEIN CCDC"/>
    <property type="match status" value="1"/>
</dbReference>
<evidence type="ECO:0000313" key="3">
    <source>
        <dbReference type="EMBL" id="AOM83089.1"/>
    </source>
</evidence>
<dbReference type="Proteomes" id="UP000094463">
    <property type="component" value="Chromosome"/>
</dbReference>
<keyword evidence="2" id="KW-1133">Transmembrane helix</keyword>
<dbReference type="Pfam" id="PF07301">
    <property type="entry name" value="DUF1453"/>
    <property type="match status" value="1"/>
</dbReference>
<dbReference type="AlphaFoldDB" id="A0A1D7QVT7"/>
<feature type="region of interest" description="Disordered" evidence="1">
    <location>
        <begin position="160"/>
        <end position="187"/>
    </location>
</feature>
<dbReference type="PANTHER" id="PTHR39164">
    <property type="entry name" value="PROTEIN CCDC"/>
    <property type="match status" value="1"/>
</dbReference>
<keyword evidence="4" id="KW-1185">Reference proteome</keyword>
<feature type="transmembrane region" description="Helical" evidence="2">
    <location>
        <begin position="95"/>
        <end position="114"/>
    </location>
</feature>
<accession>A0A1D7QVT7</accession>
<feature type="transmembrane region" description="Helical" evidence="2">
    <location>
        <begin position="34"/>
        <end position="50"/>
    </location>
</feature>
<organism evidence="3 4">
    <name type="scientific">Salisediminibacterium beveridgei</name>
    <dbReference type="NCBI Taxonomy" id="632773"/>
    <lineage>
        <taxon>Bacteria</taxon>
        <taxon>Bacillati</taxon>
        <taxon>Bacillota</taxon>
        <taxon>Bacilli</taxon>
        <taxon>Bacillales</taxon>
        <taxon>Bacillaceae</taxon>
        <taxon>Salisediminibacterium</taxon>
    </lineage>
</organism>
<name>A0A1D7QVT7_9BACI</name>
<feature type="compositionally biased region" description="Basic and acidic residues" evidence="1">
    <location>
        <begin position="160"/>
        <end position="171"/>
    </location>
</feature>
<protein>
    <submittedName>
        <fullName evidence="3">Cytochrome c biogenesis protein</fullName>
    </submittedName>
</protein>
<evidence type="ECO:0000313" key="4">
    <source>
        <dbReference type="Proteomes" id="UP000094463"/>
    </source>
</evidence>
<feature type="transmembrane region" description="Helical" evidence="2">
    <location>
        <begin position="120"/>
        <end position="144"/>
    </location>
</feature>